<evidence type="ECO:0000256" key="6">
    <source>
        <dbReference type="ARBA" id="ARBA00055269"/>
    </source>
</evidence>
<evidence type="ECO:0000256" key="9">
    <source>
        <dbReference type="SAM" id="MobiDB-lite"/>
    </source>
</evidence>
<dbReference type="PANTHER" id="PTHR33668:SF1">
    <property type="entry name" value="PROTEIN BRICK1"/>
    <property type="match status" value="1"/>
</dbReference>
<dbReference type="Gene3D" id="1.20.5.110">
    <property type="match status" value="1"/>
</dbReference>
<evidence type="ECO:0000256" key="3">
    <source>
        <dbReference type="ARBA" id="ARBA00022490"/>
    </source>
</evidence>
<keyword evidence="5" id="KW-0206">Cytoskeleton</keyword>
<keyword evidence="4" id="KW-0175">Coiled coil</keyword>
<name>A0AA40HZM7_CNENI</name>
<comment type="caution">
    <text evidence="10">The sequence shown here is derived from an EMBL/GenBank/DDBJ whole genome shotgun (WGS) entry which is preliminary data.</text>
</comment>
<dbReference type="GO" id="GO:0044877">
    <property type="term" value="F:protein-containing complex binding"/>
    <property type="evidence" value="ECO:0007669"/>
    <property type="project" value="InterPro"/>
</dbReference>
<dbReference type="GO" id="GO:0048870">
    <property type="term" value="P:cell motility"/>
    <property type="evidence" value="ECO:0007669"/>
    <property type="project" value="TreeGrafter"/>
</dbReference>
<evidence type="ECO:0000256" key="2">
    <source>
        <dbReference type="ARBA" id="ARBA00005620"/>
    </source>
</evidence>
<feature type="region of interest" description="Disordered" evidence="9">
    <location>
        <begin position="1"/>
        <end position="80"/>
    </location>
</feature>
<reference evidence="10" key="1">
    <citation type="submission" date="2023-06" db="EMBL/GenBank/DDBJ databases">
        <title>Reference genome for the Northern bat (Eptesicus nilssonii), a most northern bat species.</title>
        <authorList>
            <person name="Laine V.N."/>
            <person name="Pulliainen A.T."/>
            <person name="Lilley T.M."/>
        </authorList>
    </citation>
    <scope>NUCLEOTIDE SEQUENCE</scope>
    <source>
        <strain evidence="10">BLF_Eptnil</strain>
        <tissue evidence="10">Kidney</tissue>
    </source>
</reference>
<feature type="compositionally biased region" description="Polar residues" evidence="9">
    <location>
        <begin position="39"/>
        <end position="65"/>
    </location>
</feature>
<evidence type="ECO:0000313" key="10">
    <source>
        <dbReference type="EMBL" id="KAK1339762.1"/>
    </source>
</evidence>
<comment type="subcellular location">
    <subcellularLocation>
        <location evidence="1">Cytoplasm</location>
        <location evidence="1">Cytoskeleton</location>
    </subcellularLocation>
</comment>
<dbReference type="GO" id="GO:0031209">
    <property type="term" value="C:SCAR complex"/>
    <property type="evidence" value="ECO:0007669"/>
    <property type="project" value="InterPro"/>
</dbReference>
<dbReference type="AlphaFoldDB" id="A0AA40HZM7"/>
<dbReference type="PANTHER" id="PTHR33668">
    <property type="entry name" value="PROTEIN BRICK1"/>
    <property type="match status" value="1"/>
</dbReference>
<keyword evidence="3" id="KW-0963">Cytoplasm</keyword>
<comment type="subunit">
    <text evidence="7">Homotrimer when in free form. Directly interacts with WASF2. Component of the WAVE1 complex composed of ABI2, CYFIP1 or CYFIP2, BRK1, NCKAP1 and WASF1/WAVE1. Within the complex, a heterodimer containing NCKAP1 and CYFIP1 interacts with a heterotrimer formed by WAVE1, ABI2 and BRK1.</text>
</comment>
<evidence type="ECO:0000256" key="5">
    <source>
        <dbReference type="ARBA" id="ARBA00023212"/>
    </source>
</evidence>
<dbReference type="EMBL" id="JAULJE010000008">
    <property type="protein sequence ID" value="KAK1339762.1"/>
    <property type="molecule type" value="Genomic_DNA"/>
</dbReference>
<evidence type="ECO:0000256" key="4">
    <source>
        <dbReference type="ARBA" id="ARBA00023054"/>
    </source>
</evidence>
<accession>A0AA40HZM7</accession>
<gene>
    <name evidence="10" type="ORF">QTO34_018318</name>
</gene>
<evidence type="ECO:0000256" key="7">
    <source>
        <dbReference type="ARBA" id="ARBA00065446"/>
    </source>
</evidence>
<keyword evidence="11" id="KW-1185">Reference proteome</keyword>
<evidence type="ECO:0000256" key="1">
    <source>
        <dbReference type="ARBA" id="ARBA00004245"/>
    </source>
</evidence>
<dbReference type="GO" id="GO:0007015">
    <property type="term" value="P:actin filament organization"/>
    <property type="evidence" value="ECO:0007669"/>
    <property type="project" value="InterPro"/>
</dbReference>
<comment type="similarity">
    <text evidence="2">Belongs to the BRK1 family.</text>
</comment>
<evidence type="ECO:0000313" key="11">
    <source>
        <dbReference type="Proteomes" id="UP001177744"/>
    </source>
</evidence>
<organism evidence="10 11">
    <name type="scientific">Cnephaeus nilssonii</name>
    <name type="common">Northern bat</name>
    <name type="synonym">Eptesicus nilssonii</name>
    <dbReference type="NCBI Taxonomy" id="3371016"/>
    <lineage>
        <taxon>Eukaryota</taxon>
        <taxon>Metazoa</taxon>
        <taxon>Chordata</taxon>
        <taxon>Craniata</taxon>
        <taxon>Vertebrata</taxon>
        <taxon>Euteleostomi</taxon>
        <taxon>Mammalia</taxon>
        <taxon>Eutheria</taxon>
        <taxon>Laurasiatheria</taxon>
        <taxon>Chiroptera</taxon>
        <taxon>Yangochiroptera</taxon>
        <taxon>Vespertilionidae</taxon>
        <taxon>Cnephaeus</taxon>
    </lineage>
</organism>
<dbReference type="Proteomes" id="UP001177744">
    <property type="component" value="Unassembled WGS sequence"/>
</dbReference>
<dbReference type="FunFam" id="1.20.5.110:FF:000017">
    <property type="entry name" value="BRICK1, SCAR/WAVE actin-nucleating complex subunit"/>
    <property type="match status" value="1"/>
</dbReference>
<dbReference type="InterPro" id="IPR033378">
    <property type="entry name" value="BRICK1"/>
</dbReference>
<dbReference type="GO" id="GO:0005856">
    <property type="term" value="C:cytoskeleton"/>
    <property type="evidence" value="ECO:0007669"/>
    <property type="project" value="UniProtKB-SubCell"/>
</dbReference>
<dbReference type="GO" id="GO:0008064">
    <property type="term" value="P:regulation of actin polymerization or depolymerization"/>
    <property type="evidence" value="ECO:0007669"/>
    <property type="project" value="TreeGrafter"/>
</dbReference>
<protein>
    <recommendedName>
        <fullName evidence="8">Protein BRICK1</fullName>
    </recommendedName>
</protein>
<comment type="function">
    <text evidence="6">Involved in regulation of actin and microtubule organization. Part of a WAVE complex that activates the Arp2/3 complex. As component of the WAVE1 complex, required for BDNF-NTRK2 endocytic trafficking and signaling from early endosomes.</text>
</comment>
<evidence type="ECO:0000256" key="8">
    <source>
        <dbReference type="ARBA" id="ARBA00068622"/>
    </source>
</evidence>
<sequence length="255" mass="27991">MLGAAEPKATARGQAPTLKKAEGGGHSQGLGPWCRQKTGAGSQQREGGFGLSQSLPCPKASNSKEPSPVPEIYEPEENDAVWPEKKKKNYATFQMSSAETLHMKTVSPLPSSMDLLIQNSPDSSTRPRAILPTSAEQNKEEGGGEEMGAQNCLLTDPALCTQWELLETEMSQPHSGWLAAMVGQEDPVQWEIHRDWANREYVEIITGSIKKIADFLNSFDMSCSSRLATLNEKLTALERRTEYIEARVKQGETLT</sequence>
<proteinExistence type="inferred from homology"/>